<comment type="caution">
    <text evidence="2">The sequence shown here is derived from an EMBL/GenBank/DDBJ whole genome shotgun (WGS) entry which is preliminary data.</text>
</comment>
<name>A0AAN9N090_CANGL</name>
<dbReference type="EMBL" id="JAYMYQ010000001">
    <property type="protein sequence ID" value="KAK7361603.1"/>
    <property type="molecule type" value="Genomic_DNA"/>
</dbReference>
<keyword evidence="3" id="KW-1185">Reference proteome</keyword>
<feature type="region of interest" description="Disordered" evidence="1">
    <location>
        <begin position="152"/>
        <end position="177"/>
    </location>
</feature>
<evidence type="ECO:0000256" key="1">
    <source>
        <dbReference type="SAM" id="MobiDB-lite"/>
    </source>
</evidence>
<proteinExistence type="predicted"/>
<gene>
    <name evidence="2" type="ORF">VNO77_03673</name>
</gene>
<evidence type="ECO:0000313" key="2">
    <source>
        <dbReference type="EMBL" id="KAK7361603.1"/>
    </source>
</evidence>
<evidence type="ECO:0000313" key="3">
    <source>
        <dbReference type="Proteomes" id="UP001367508"/>
    </source>
</evidence>
<sequence>MPLAAWVSLWPCLKVDVKRLALYYDRLPPIHNIVSGLARGMVLNDARVAHGTFLIHYCAVLSRSGGALLLTFSVPTSIFGLMLLLFDHPEVSYNSERDHANFCASYNALTSSQSSLLASIRRGRVDEVNRDQLHSWASYLILITKGEGLEVQRGHSGDKAPSPTCRDRAAPGSMEPP</sequence>
<dbReference type="AlphaFoldDB" id="A0AAN9N090"/>
<accession>A0AAN9N090</accession>
<protein>
    <submittedName>
        <fullName evidence="2">Uncharacterized protein</fullName>
    </submittedName>
</protein>
<organism evidence="2 3">
    <name type="scientific">Canavalia gladiata</name>
    <name type="common">Sword bean</name>
    <name type="synonym">Dolichos gladiatus</name>
    <dbReference type="NCBI Taxonomy" id="3824"/>
    <lineage>
        <taxon>Eukaryota</taxon>
        <taxon>Viridiplantae</taxon>
        <taxon>Streptophyta</taxon>
        <taxon>Embryophyta</taxon>
        <taxon>Tracheophyta</taxon>
        <taxon>Spermatophyta</taxon>
        <taxon>Magnoliopsida</taxon>
        <taxon>eudicotyledons</taxon>
        <taxon>Gunneridae</taxon>
        <taxon>Pentapetalae</taxon>
        <taxon>rosids</taxon>
        <taxon>fabids</taxon>
        <taxon>Fabales</taxon>
        <taxon>Fabaceae</taxon>
        <taxon>Papilionoideae</taxon>
        <taxon>50 kb inversion clade</taxon>
        <taxon>NPAAA clade</taxon>
        <taxon>indigoferoid/millettioid clade</taxon>
        <taxon>Phaseoleae</taxon>
        <taxon>Canavalia</taxon>
    </lineage>
</organism>
<reference evidence="2 3" key="1">
    <citation type="submission" date="2024-01" db="EMBL/GenBank/DDBJ databases">
        <title>The genomes of 5 underutilized Papilionoideae crops provide insights into root nodulation and disease resistanc.</title>
        <authorList>
            <person name="Jiang F."/>
        </authorList>
    </citation>
    <scope>NUCLEOTIDE SEQUENCE [LARGE SCALE GENOMIC DNA]</scope>
    <source>
        <strain evidence="2">LVBAO_FW01</strain>
        <tissue evidence="2">Leaves</tissue>
    </source>
</reference>
<dbReference type="Proteomes" id="UP001367508">
    <property type="component" value="Unassembled WGS sequence"/>
</dbReference>